<dbReference type="AlphaFoldDB" id="A0A3M2LQR4"/>
<comment type="caution">
    <text evidence="3">The sequence shown here is derived from an EMBL/GenBank/DDBJ whole genome shotgun (WGS) entry which is preliminary data.</text>
</comment>
<keyword evidence="1" id="KW-0812">Transmembrane</keyword>
<feature type="transmembrane region" description="Helical" evidence="1">
    <location>
        <begin position="195"/>
        <end position="218"/>
    </location>
</feature>
<feature type="transmembrane region" description="Helical" evidence="1">
    <location>
        <begin position="128"/>
        <end position="148"/>
    </location>
</feature>
<dbReference type="Proteomes" id="UP000278673">
    <property type="component" value="Unassembled WGS sequence"/>
</dbReference>
<name>A0A3M2LQR4_9ACTN</name>
<evidence type="ECO:0000313" key="4">
    <source>
        <dbReference type="Proteomes" id="UP000278673"/>
    </source>
</evidence>
<dbReference type="EMBL" id="RFFJ01000120">
    <property type="protein sequence ID" value="RMI37198.1"/>
    <property type="molecule type" value="Genomic_DNA"/>
</dbReference>
<feature type="transmembrane region" description="Helical" evidence="1">
    <location>
        <begin position="12"/>
        <end position="29"/>
    </location>
</feature>
<accession>A0A3M2LQR4</accession>
<feature type="transmembrane region" description="Helical" evidence="1">
    <location>
        <begin position="49"/>
        <end position="70"/>
    </location>
</feature>
<feature type="transmembrane region" description="Helical" evidence="1">
    <location>
        <begin position="155"/>
        <end position="175"/>
    </location>
</feature>
<protein>
    <recommendedName>
        <fullName evidence="2">DUF7224 domain-containing protein</fullName>
    </recommendedName>
</protein>
<dbReference type="InterPro" id="IPR055648">
    <property type="entry name" value="DUF7224"/>
</dbReference>
<dbReference type="RefSeq" id="WP_122185216.1">
    <property type="nucleotide sequence ID" value="NZ_RFFJ01000120.1"/>
</dbReference>
<reference evidence="3 4" key="1">
    <citation type="submission" date="2018-10" db="EMBL/GenBank/DDBJ databases">
        <title>Isolation, diversity and antifungal activity of actinobacteria from wheat.</title>
        <authorList>
            <person name="Han C."/>
        </authorList>
    </citation>
    <scope>NUCLEOTIDE SEQUENCE [LARGE SCALE GENOMIC DNA]</scope>
    <source>
        <strain evidence="3 4">NEAU-YY642</strain>
    </source>
</reference>
<keyword evidence="4" id="KW-1185">Reference proteome</keyword>
<feature type="transmembrane region" description="Helical" evidence="1">
    <location>
        <begin position="230"/>
        <end position="251"/>
    </location>
</feature>
<proteinExistence type="predicted"/>
<evidence type="ECO:0000259" key="2">
    <source>
        <dbReference type="Pfam" id="PF23866"/>
    </source>
</evidence>
<gene>
    <name evidence="3" type="ORF">EBN88_19625</name>
</gene>
<organism evidence="3 4">
    <name type="scientific">Streptomyces triticirhizae</name>
    <dbReference type="NCBI Taxonomy" id="2483353"/>
    <lineage>
        <taxon>Bacteria</taxon>
        <taxon>Bacillati</taxon>
        <taxon>Actinomycetota</taxon>
        <taxon>Actinomycetes</taxon>
        <taxon>Kitasatosporales</taxon>
        <taxon>Streptomycetaceae</taxon>
        <taxon>Streptomyces</taxon>
    </lineage>
</organism>
<evidence type="ECO:0000256" key="1">
    <source>
        <dbReference type="SAM" id="Phobius"/>
    </source>
</evidence>
<feature type="domain" description="DUF7224" evidence="2">
    <location>
        <begin position="276"/>
        <end position="425"/>
    </location>
</feature>
<evidence type="ECO:0000313" key="3">
    <source>
        <dbReference type="EMBL" id="RMI37198.1"/>
    </source>
</evidence>
<keyword evidence="1" id="KW-1133">Transmembrane helix</keyword>
<sequence>MRFRTWLRASAALWLAPLALALIVLYFYGGHLADYRPGDPRLGYAPRTVSAVLLSVYPLIYATAVALGAWESGRLRRDGVWALGPARSRAGLIAQALAPVWLLAGLMIGLAIGLALVHEGQAPTVASLVLPGMAWALAIAHSLIGFAAGLVLPRIVVAPVLALAVFYAVAAAWSYEPFWLRHISGQYPGELGFGQLPTAASVGAPVLFAGAIALGLTLLTTPVWRPVWRVGCAVAGCLAMLGGTVGAYAMVRDWGHSPSASTGHAQVRCAGDELPVCVPAATAGDLPAVRADIGETLRLLTDAGVPVEPPARVEDRLIAEGERPPDTWRLPLTSLHSADTTQLAVVDTVVVFPCAEPDGTTARTVMLWAAGVAGVADDYLQRQREELLVYQDGAQILDEIVEQAVAVTELSPAEQADWYRNTLAAACAPGESAGGA</sequence>
<feature type="transmembrane region" description="Helical" evidence="1">
    <location>
        <begin position="91"/>
        <end position="116"/>
    </location>
</feature>
<dbReference type="Pfam" id="PF23866">
    <property type="entry name" value="DUF7224"/>
    <property type="match status" value="1"/>
</dbReference>
<keyword evidence="1" id="KW-0472">Membrane</keyword>